<dbReference type="EMBL" id="BMGM01000003">
    <property type="protein sequence ID" value="GGE30621.1"/>
    <property type="molecule type" value="Genomic_DNA"/>
</dbReference>
<keyword evidence="2" id="KW-1185">Reference proteome</keyword>
<dbReference type="Proteomes" id="UP000599179">
    <property type="component" value="Unassembled WGS sequence"/>
</dbReference>
<name>A0ABQ1SDC2_9FLAO</name>
<evidence type="ECO:0000313" key="2">
    <source>
        <dbReference type="Proteomes" id="UP000599179"/>
    </source>
</evidence>
<evidence type="ECO:0000313" key="1">
    <source>
        <dbReference type="EMBL" id="GGE30621.1"/>
    </source>
</evidence>
<dbReference type="Pfam" id="PF21857">
    <property type="entry name" value="DUF6913"/>
    <property type="match status" value="1"/>
</dbReference>
<protein>
    <submittedName>
        <fullName evidence="1">Uncharacterized protein</fullName>
    </submittedName>
</protein>
<accession>A0ABQ1SDC2</accession>
<comment type="caution">
    <text evidence="1">The sequence shown here is derived from an EMBL/GenBank/DDBJ whole genome shotgun (WGS) entry which is preliminary data.</text>
</comment>
<organism evidence="1 2">
    <name type="scientific">Psychroflexus planctonicus</name>
    <dbReference type="NCBI Taxonomy" id="1526575"/>
    <lineage>
        <taxon>Bacteria</taxon>
        <taxon>Pseudomonadati</taxon>
        <taxon>Bacteroidota</taxon>
        <taxon>Flavobacteriia</taxon>
        <taxon>Flavobacteriales</taxon>
        <taxon>Flavobacteriaceae</taxon>
        <taxon>Psychroflexus</taxon>
    </lineage>
</organism>
<dbReference type="InterPro" id="IPR054207">
    <property type="entry name" value="DUF6913"/>
</dbReference>
<sequence>MFLVNADEFDAADIHTSFQTTFENKYTVEKLCFSQQKKKFKENADAFFGTKDFSFNGNISTEKLKDVIHQDYEYVFQFFNKEHLYLNYLSAKTKANLRVGFEDVNPKLTDLLFKLNKTDLDLFFEEAKKYLEIIKKSA</sequence>
<reference evidence="2" key="1">
    <citation type="journal article" date="2019" name="Int. J. Syst. Evol. Microbiol.">
        <title>The Global Catalogue of Microorganisms (GCM) 10K type strain sequencing project: providing services to taxonomists for standard genome sequencing and annotation.</title>
        <authorList>
            <consortium name="The Broad Institute Genomics Platform"/>
            <consortium name="The Broad Institute Genome Sequencing Center for Infectious Disease"/>
            <person name="Wu L."/>
            <person name="Ma J."/>
        </authorList>
    </citation>
    <scope>NUCLEOTIDE SEQUENCE [LARGE SCALE GENOMIC DNA]</scope>
    <source>
        <strain evidence="2">CGMCC 1.12931</strain>
    </source>
</reference>
<gene>
    <name evidence="1" type="ORF">GCM10010832_08840</name>
</gene>
<proteinExistence type="predicted"/>